<feature type="region of interest" description="Disordered" evidence="1">
    <location>
        <begin position="315"/>
        <end position="336"/>
    </location>
</feature>
<proteinExistence type="predicted"/>
<feature type="region of interest" description="Disordered" evidence="1">
    <location>
        <begin position="257"/>
        <end position="276"/>
    </location>
</feature>
<dbReference type="Pfam" id="PF14111">
    <property type="entry name" value="DUF4283"/>
    <property type="match status" value="1"/>
</dbReference>
<dbReference type="Proteomes" id="UP000288805">
    <property type="component" value="Unassembled WGS sequence"/>
</dbReference>
<comment type="caution">
    <text evidence="3">The sequence shown here is derived from an EMBL/GenBank/DDBJ whole genome shotgun (WGS) entry which is preliminary data.</text>
</comment>
<accession>A0A438JNN9</accession>
<name>A0A438JNN9_VITVI</name>
<reference evidence="3 4" key="1">
    <citation type="journal article" date="2018" name="PLoS Genet.">
        <title>Population sequencing reveals clonal diversity and ancestral inbreeding in the grapevine cultivar Chardonnay.</title>
        <authorList>
            <person name="Roach M.J."/>
            <person name="Johnson D.L."/>
            <person name="Bohlmann J."/>
            <person name="van Vuuren H.J."/>
            <person name="Jones S.J."/>
            <person name="Pretorius I.S."/>
            <person name="Schmidt S.A."/>
            <person name="Borneman A.R."/>
        </authorList>
    </citation>
    <scope>NUCLEOTIDE SEQUENCE [LARGE SCALE GENOMIC DNA]</scope>
    <source>
        <strain evidence="4">cv. Chardonnay</strain>
        <tissue evidence="3">Leaf</tissue>
    </source>
</reference>
<feature type="compositionally biased region" description="Basic and acidic residues" evidence="1">
    <location>
        <begin position="208"/>
        <end position="217"/>
    </location>
</feature>
<feature type="region of interest" description="Disordered" evidence="1">
    <location>
        <begin position="196"/>
        <end position="238"/>
    </location>
</feature>
<dbReference type="InterPro" id="IPR025558">
    <property type="entry name" value="DUF4283"/>
</dbReference>
<evidence type="ECO:0000313" key="3">
    <source>
        <dbReference type="EMBL" id="RVX10544.1"/>
    </source>
</evidence>
<dbReference type="PANTHER" id="PTHR34427">
    <property type="entry name" value="DUF4283 DOMAIN PROTEIN"/>
    <property type="match status" value="1"/>
</dbReference>
<organism evidence="3 4">
    <name type="scientific">Vitis vinifera</name>
    <name type="common">Grape</name>
    <dbReference type="NCBI Taxonomy" id="29760"/>
    <lineage>
        <taxon>Eukaryota</taxon>
        <taxon>Viridiplantae</taxon>
        <taxon>Streptophyta</taxon>
        <taxon>Embryophyta</taxon>
        <taxon>Tracheophyta</taxon>
        <taxon>Spermatophyta</taxon>
        <taxon>Magnoliopsida</taxon>
        <taxon>eudicotyledons</taxon>
        <taxon>Gunneridae</taxon>
        <taxon>Pentapetalae</taxon>
        <taxon>rosids</taxon>
        <taxon>Vitales</taxon>
        <taxon>Vitaceae</taxon>
        <taxon>Viteae</taxon>
        <taxon>Vitis</taxon>
    </lineage>
</organism>
<evidence type="ECO:0000313" key="4">
    <source>
        <dbReference type="Proteomes" id="UP000288805"/>
    </source>
</evidence>
<sequence>MGKGMEGAGENVLYDTRDKQSGGVYTARGLRSREDEVCIFIPRGRRDKRGWMTMAEKLNQMVIKKLEHCVVASWKDSSGGEDDLEKLGQLWAKSWDLKGSLGLAKLEKERALLEFEDLEEARRVVSSGNRAMEGIQVGLEHWSPRSGCWAEEEERKEVWVRIVGLPISLWSPEILKRWGTNVAVLLQSMNRRKRWVSSNGPESCDEGVGEREARDLNPSDEGTGEQGVGSGPAEASADLSPTIRTWASTGKLHFLSPIAGPKETRRVGGPGLTSGSMGFKMKGVATSEIGPEVGPSYRIEEVGCCAKGPALPIARTSNKGPNYSKGCPNSPIQMES</sequence>
<protein>
    <recommendedName>
        <fullName evidence="2">DUF4283 domain-containing protein</fullName>
    </recommendedName>
</protein>
<gene>
    <name evidence="3" type="ORF">CK203_016930</name>
</gene>
<dbReference type="PANTHER" id="PTHR34427:SF5">
    <property type="entry name" value="DUF4283 DOMAIN-CONTAINING PROTEIN"/>
    <property type="match status" value="1"/>
</dbReference>
<evidence type="ECO:0000256" key="1">
    <source>
        <dbReference type="SAM" id="MobiDB-lite"/>
    </source>
</evidence>
<evidence type="ECO:0000259" key="2">
    <source>
        <dbReference type="Pfam" id="PF14111"/>
    </source>
</evidence>
<dbReference type="EMBL" id="QGNW01000034">
    <property type="protein sequence ID" value="RVX10544.1"/>
    <property type="molecule type" value="Genomic_DNA"/>
</dbReference>
<feature type="domain" description="DUF4283" evidence="2">
    <location>
        <begin position="64"/>
        <end position="149"/>
    </location>
</feature>
<dbReference type="AlphaFoldDB" id="A0A438JNN9"/>